<name>A0A1M4NI65_9HELI</name>
<dbReference type="Pfam" id="PF02521">
    <property type="entry name" value="HP_OMP_2"/>
    <property type="match status" value="1"/>
</dbReference>
<gene>
    <name evidence="2" type="primary">omp532</name>
</gene>
<sequence length="495" mass="55121">MQRRSCVSKQGASKTSLLATLGSLALATGVLNAYEFNAGGRKFNLEAFANQSASIGFNNSKIDEKTGTFPTERYATITGYLGLNVNLLPEKITGHSLSAKIGGMVGGVLYDGTKAKQGGSIITDIFGGHSGFMSGYQFLSDDENFIMKNGDKKIAHNYVWSDIYIDYKYKDYFGFKGGRYQSSMGYRSGRTQGFEVFGGTKDLRVLWFSSFGRAFATGSYIKDWYAARTTYSGEYTKNSKGGWDRHGVPVYLGTHAVQVNYQWQKLSLEGFFYFSPKIFNAPGFRVAWDTDPNFSNRGFRSQTELLTFFPVYYPWVVINSEGERNYRYGTPMTQTGQSFAIKQRFDLNEFYLVGTFYKSFQNPNTYIGNMGNPVGVEFGGNSAWAGLDGPAIEADAVTGNLGYGGSHFKQTFNWQMVWQWTSAKVAYAGRVSLFLEYNFNKFLSANVTIAYFGINTHKGYQENVNDSACVPSQERTCQGGYQDRSALTTALVATF</sequence>
<proteinExistence type="predicted"/>
<evidence type="ECO:0000256" key="1">
    <source>
        <dbReference type="SAM" id="SignalP"/>
    </source>
</evidence>
<dbReference type="AlphaFoldDB" id="A0A1M4NI65"/>
<accession>A0A1M4NI65</accession>
<dbReference type="EMBL" id="LT633771">
    <property type="protein sequence ID" value="SFZ72855.1"/>
    <property type="molecule type" value="Genomic_DNA"/>
</dbReference>
<reference evidence="2" key="1">
    <citation type="submission" date="2016-11" db="EMBL/GenBank/DDBJ databases">
        <title>Proteomic and phylogenetic analysis of the outer membrane protein repertoire of gastric Helicobacter species.</title>
        <authorList>
            <person name="Joosten M."/>
        </authorList>
    </citation>
    <scope>NUCLEOTIDE SEQUENCE</scope>
    <source>
        <strain evidence="2">KokIII</strain>
    </source>
</reference>
<feature type="signal peptide" evidence="1">
    <location>
        <begin position="1"/>
        <end position="33"/>
    </location>
</feature>
<organism evidence="2">
    <name type="scientific">Helicobacter salomonis</name>
    <dbReference type="NCBI Taxonomy" id="56878"/>
    <lineage>
        <taxon>Bacteria</taxon>
        <taxon>Pseudomonadati</taxon>
        <taxon>Campylobacterota</taxon>
        <taxon>Epsilonproteobacteria</taxon>
        <taxon>Campylobacterales</taxon>
        <taxon>Helicobacteraceae</taxon>
        <taxon>Helicobacter</taxon>
    </lineage>
</organism>
<dbReference type="InterPro" id="IPR003678">
    <property type="entry name" value="Put_OMP"/>
</dbReference>
<keyword evidence="1" id="KW-0732">Signal</keyword>
<evidence type="ECO:0000313" key="2">
    <source>
        <dbReference type="EMBL" id="SFZ72855.1"/>
    </source>
</evidence>
<protein>
    <submittedName>
        <fullName evidence="2">OMP532</fullName>
    </submittedName>
</protein>
<feature type="chain" id="PRO_5012861029" evidence="1">
    <location>
        <begin position="34"/>
        <end position="495"/>
    </location>
</feature>
<dbReference type="RefSeq" id="WP_104732060.1">
    <property type="nucleotide sequence ID" value="NZ_FZMA01000002.1"/>
</dbReference>